<evidence type="ECO:0000313" key="3">
    <source>
        <dbReference type="EMBL" id="WUV49930.1"/>
    </source>
</evidence>
<proteinExistence type="predicted"/>
<dbReference type="Pfam" id="PF02384">
    <property type="entry name" value="N6_Mtase"/>
    <property type="match status" value="1"/>
</dbReference>
<protein>
    <submittedName>
        <fullName evidence="3">N-6 DNA methylase</fullName>
    </submittedName>
</protein>
<dbReference type="PROSITE" id="PS00092">
    <property type="entry name" value="N6_MTASE"/>
    <property type="match status" value="1"/>
</dbReference>
<dbReference type="InterPro" id="IPR002052">
    <property type="entry name" value="DNA_methylase_N6_adenine_CS"/>
</dbReference>
<feature type="domain" description="DNA methylase adenine-specific" evidence="2">
    <location>
        <begin position="135"/>
        <end position="426"/>
    </location>
</feature>
<organism evidence="3 4">
    <name type="scientific">Nocardia vinacea</name>
    <dbReference type="NCBI Taxonomy" id="96468"/>
    <lineage>
        <taxon>Bacteria</taxon>
        <taxon>Bacillati</taxon>
        <taxon>Actinomycetota</taxon>
        <taxon>Actinomycetes</taxon>
        <taxon>Mycobacteriales</taxon>
        <taxon>Nocardiaceae</taxon>
        <taxon>Nocardia</taxon>
    </lineage>
</organism>
<dbReference type="InterPro" id="IPR003356">
    <property type="entry name" value="DNA_methylase_A-5"/>
</dbReference>
<keyword evidence="1" id="KW-0680">Restriction system</keyword>
<evidence type="ECO:0000313" key="4">
    <source>
        <dbReference type="Proteomes" id="UP001432062"/>
    </source>
</evidence>
<sequence>MSKPASTVSAAEISRLAGVTRATVSNWRRRHADFPKPIGGSEARPEFDLHHVQAWLTEHGVGAAESPTTELRTLVRSQATADEVAQLMQSLRRSDGEWLSKGTGAGKTFAFVAEALRTMELATAADGARAAVDVLAERALEAAPVTGLYITPTPVAELMAALLDSPGALDVRSVLDPACGSGSLLLAAAGVGAVDLYGQDVVAVQTERTRLAVEAATDLEPTVHTGDSLTADAFADLEVDAVLCNPPYGQRDWGADELAFDTRWEYGVPSRGESELAWVQHALAHLRPGGTAVLLLPPAVASRGSGRRIRAALLRAGALRAAIGLAPGVAQPWHVGLQMWLLRRPEAGVPVPDTVLFMDTTGLSKRTDDEDSVDWAVVTGMAEKAWRGFDGGSPESPAMPGVAIAVRVVDVLDEEVDLTPARYVRSSLDSGTMSDQVDDAKTRLTDAVLELATATDALGEWSVMAAKPWRSVTIADLANRGPLQWFRACPSSPDPIPDPVDPRRVLTARDIATGGPASGTLGAGTPAEIVEIEAGDVLISAVRSDRSGGRRARVAGPEDVGVVRGAHVHLLRTDAERFDAWFLAGFVTGTENGAATRTSTARFDLTRLRIPLLALPEQQWYGAAFRRLYQLRMAARRADEAAEQVADLVMTGLTAGVLAPDDSDLRDQLDTK</sequence>
<reference evidence="3" key="1">
    <citation type="submission" date="2022-10" db="EMBL/GenBank/DDBJ databases">
        <title>The complete genomes of actinobacterial strains from the NBC collection.</title>
        <authorList>
            <person name="Joergensen T.S."/>
            <person name="Alvarez Arevalo M."/>
            <person name="Sterndorff E.B."/>
            <person name="Faurdal D."/>
            <person name="Vuksanovic O."/>
            <person name="Mourched A.-S."/>
            <person name="Charusanti P."/>
            <person name="Shaw S."/>
            <person name="Blin K."/>
            <person name="Weber T."/>
        </authorList>
    </citation>
    <scope>NUCLEOTIDE SEQUENCE</scope>
    <source>
        <strain evidence="3">NBC_01482</strain>
    </source>
</reference>
<keyword evidence="3" id="KW-0489">Methyltransferase</keyword>
<gene>
    <name evidence="3" type="ORF">OG563_18090</name>
</gene>
<dbReference type="GO" id="GO:0008168">
    <property type="term" value="F:methyltransferase activity"/>
    <property type="evidence" value="ECO:0007669"/>
    <property type="project" value="UniProtKB-KW"/>
</dbReference>
<evidence type="ECO:0000256" key="1">
    <source>
        <dbReference type="ARBA" id="ARBA00022747"/>
    </source>
</evidence>
<dbReference type="RefSeq" id="WP_329414623.1">
    <property type="nucleotide sequence ID" value="NZ_CP109441.1"/>
</dbReference>
<keyword evidence="4" id="KW-1185">Reference proteome</keyword>
<dbReference type="InterPro" id="IPR036388">
    <property type="entry name" value="WH-like_DNA-bd_sf"/>
</dbReference>
<accession>A0ABZ1Z668</accession>
<dbReference type="CDD" id="cd02440">
    <property type="entry name" value="AdoMet_MTases"/>
    <property type="match status" value="1"/>
</dbReference>
<dbReference type="EMBL" id="CP109441">
    <property type="protein sequence ID" value="WUV49930.1"/>
    <property type="molecule type" value="Genomic_DNA"/>
</dbReference>
<dbReference type="Gene3D" id="3.40.50.150">
    <property type="entry name" value="Vaccinia Virus protein VP39"/>
    <property type="match status" value="1"/>
</dbReference>
<name>A0ABZ1Z668_9NOCA</name>
<dbReference type="Proteomes" id="UP001432062">
    <property type="component" value="Chromosome"/>
</dbReference>
<dbReference type="PANTHER" id="PTHR42998:SF1">
    <property type="entry name" value="TYPE I RESTRICTION ENZYME HINDI METHYLASE SUBUNIT"/>
    <property type="match status" value="1"/>
</dbReference>
<dbReference type="GO" id="GO:0032259">
    <property type="term" value="P:methylation"/>
    <property type="evidence" value="ECO:0007669"/>
    <property type="project" value="UniProtKB-KW"/>
</dbReference>
<evidence type="ECO:0000259" key="2">
    <source>
        <dbReference type="Pfam" id="PF02384"/>
    </source>
</evidence>
<dbReference type="Gene3D" id="1.10.10.10">
    <property type="entry name" value="Winged helix-like DNA-binding domain superfamily/Winged helix DNA-binding domain"/>
    <property type="match status" value="1"/>
</dbReference>
<keyword evidence="3" id="KW-0808">Transferase</keyword>
<dbReference type="PANTHER" id="PTHR42998">
    <property type="entry name" value="TYPE I RESTRICTION ENZYME HINDVIIP M PROTEIN-RELATED"/>
    <property type="match status" value="1"/>
</dbReference>
<dbReference type="PRINTS" id="PR00507">
    <property type="entry name" value="N12N6MTFRASE"/>
</dbReference>
<dbReference type="SUPFAM" id="SSF53335">
    <property type="entry name" value="S-adenosyl-L-methionine-dependent methyltransferases"/>
    <property type="match status" value="1"/>
</dbReference>
<dbReference type="InterPro" id="IPR052916">
    <property type="entry name" value="Type-I_RE_MTase_Subunit"/>
</dbReference>
<dbReference type="InterPro" id="IPR029063">
    <property type="entry name" value="SAM-dependent_MTases_sf"/>
</dbReference>